<keyword evidence="12" id="KW-1185">Reference proteome</keyword>
<dbReference type="InterPro" id="IPR023405">
    <property type="entry name" value="Topo_IA_core_domain"/>
</dbReference>
<keyword evidence="5 7" id="KW-0238">DNA-binding</keyword>
<comment type="similarity">
    <text evidence="2 7">Belongs to the type IA topoisomerase family.</text>
</comment>
<dbReference type="Gene3D" id="1.10.460.10">
    <property type="entry name" value="Topoisomerase I, domain 2"/>
    <property type="match status" value="1"/>
</dbReference>
<evidence type="ECO:0000256" key="8">
    <source>
        <dbReference type="SAM" id="MobiDB-lite"/>
    </source>
</evidence>
<gene>
    <name evidence="11" type="ORF">CSSPTR1EN2_LOCUS19957</name>
</gene>
<evidence type="ECO:0000313" key="11">
    <source>
        <dbReference type="EMBL" id="CAK9229886.1"/>
    </source>
</evidence>
<evidence type="ECO:0000256" key="5">
    <source>
        <dbReference type="ARBA" id="ARBA00023125"/>
    </source>
</evidence>
<dbReference type="PROSITE" id="PS50880">
    <property type="entry name" value="TOPRIM"/>
    <property type="match status" value="1"/>
</dbReference>
<evidence type="ECO:0000256" key="1">
    <source>
        <dbReference type="ARBA" id="ARBA00000213"/>
    </source>
</evidence>
<dbReference type="SUPFAM" id="SSF56712">
    <property type="entry name" value="Prokaryotic type I DNA topoisomerase"/>
    <property type="match status" value="1"/>
</dbReference>
<sequence length="869" mass="96421">MPPSVLMVAEKPSIALSIARFLSSGRMSSRRSYLEVHEFDGRFRGLDVRYKITSVIGHVLSIDFPPKYQNWDTTDPFELFGALTIKSEANPKAHVCKHLQQEARGCDYLVLWLDCDREGENICFEVMESAVPVMRKGSGQQVFRAKFSAISEKDILTAMNGLGEPNKNEALAVDARQEIDLKVGVAFTRFQTRYFQGKYGNLDSSVISYGPCQTPTLGFCVERHLRITTFVPEPFWIVQPHISKGGHQLLLEWERNRLFDREVALMFQKMVTDTKSVRVTDVSKKEDRKHRPSGLNTVDMLKVASSALGMGPHHAMQIAERLYIQGYISYPRTESTAYSASFDVQGALSLHRKHPIWGDYVASLMAAGPHTPKSGVDAGDHPPITPMLSATESELGGGDAWRLFEYVTRHFLGSVSPDCKYTRTKVSFAAGGEKFSVSGRAVISPGFTAVMPWLAVADESLPTFSVGETISLSEVELYQGRTTAPDYLTESELITLMEKHGIGTDASIPVHINNICERNYAQVQSGRRVVPTALGITLVRGYQTIDIDLCLPDIRRFIEQQITLIAKGQMDYTRVVQHALQEFSAKFNYFVAQIERMDALFEAQFSPLADSGKPLSKCGKCSRYMKYIAMRPSRLYCASCEEVHHLPQNGAIKLYTELTCPLDNFELVIFSLAGPDGKSYPLCPYCYNHPPFEGAEVIFGGVGSGKDGGKGTGKGSRGMPCSICPHPTCRHSMIQQGVCSCPECDGTLVLDPISAPKWRLDCNKCNCLVYLPHNAHRISVSKDHCDDCGSALLEVNFNKNTTPLTGGATLHKACVLCDELLHSLVEVKHGKAFFKRSGRGRSGRGRGRGRQSRGRGRGRVDPRMSFRDF</sequence>
<evidence type="ECO:0000256" key="3">
    <source>
        <dbReference type="ARBA" id="ARBA00012891"/>
    </source>
</evidence>
<evidence type="ECO:0000259" key="9">
    <source>
        <dbReference type="PROSITE" id="PS50880"/>
    </source>
</evidence>
<evidence type="ECO:0000256" key="2">
    <source>
        <dbReference type="ARBA" id="ARBA00009446"/>
    </source>
</evidence>
<dbReference type="SMART" id="SM00437">
    <property type="entry name" value="TOP1Ac"/>
    <property type="match status" value="1"/>
</dbReference>
<organism evidence="11 12">
    <name type="scientific">Sphagnum troendelagicum</name>
    <dbReference type="NCBI Taxonomy" id="128251"/>
    <lineage>
        <taxon>Eukaryota</taxon>
        <taxon>Viridiplantae</taxon>
        <taxon>Streptophyta</taxon>
        <taxon>Embryophyta</taxon>
        <taxon>Bryophyta</taxon>
        <taxon>Sphagnophytina</taxon>
        <taxon>Sphagnopsida</taxon>
        <taxon>Sphagnales</taxon>
        <taxon>Sphagnaceae</taxon>
        <taxon>Sphagnum</taxon>
    </lineage>
</organism>
<dbReference type="Pfam" id="PF01131">
    <property type="entry name" value="Topoisom_bac"/>
    <property type="match status" value="1"/>
</dbReference>
<dbReference type="Gene3D" id="1.10.290.10">
    <property type="entry name" value="Topoisomerase I, domain 4"/>
    <property type="match status" value="1"/>
</dbReference>
<dbReference type="InterPro" id="IPR003602">
    <property type="entry name" value="Topo_IA_DNA-bd_dom"/>
</dbReference>
<proteinExistence type="inferred from homology"/>
<dbReference type="CDD" id="cd00186">
    <property type="entry name" value="TOP1Ac"/>
    <property type="match status" value="1"/>
</dbReference>
<dbReference type="InterPro" id="IPR013824">
    <property type="entry name" value="Topo_IA_cen_sub1"/>
</dbReference>
<feature type="region of interest" description="Disordered" evidence="8">
    <location>
        <begin position="836"/>
        <end position="869"/>
    </location>
</feature>
<evidence type="ECO:0000256" key="6">
    <source>
        <dbReference type="ARBA" id="ARBA00023235"/>
    </source>
</evidence>
<dbReference type="InterPro" id="IPR013825">
    <property type="entry name" value="Topo_IA_cen_sub2"/>
</dbReference>
<dbReference type="PANTHER" id="PTHR11390">
    <property type="entry name" value="PROKARYOTIC DNA TOPOISOMERASE"/>
    <property type="match status" value="1"/>
</dbReference>
<dbReference type="CDD" id="cd03362">
    <property type="entry name" value="TOPRIM_TopoIA_TopoIII"/>
    <property type="match status" value="1"/>
</dbReference>
<feature type="domain" description="Topo IA-type catalytic" evidence="10">
    <location>
        <begin position="166"/>
        <end position="587"/>
    </location>
</feature>
<dbReference type="InterPro" id="IPR003601">
    <property type="entry name" value="Topo_IA_2"/>
</dbReference>
<dbReference type="Pfam" id="PF23546">
    <property type="entry name" value="Zn_ribbon_TOP3B"/>
    <property type="match status" value="1"/>
</dbReference>
<comment type="catalytic activity">
    <reaction evidence="1 7">
        <text>ATP-independent breakage of single-stranded DNA, followed by passage and rejoining.</text>
        <dbReference type="EC" id="5.6.2.1"/>
    </reaction>
</comment>
<evidence type="ECO:0000256" key="4">
    <source>
        <dbReference type="ARBA" id="ARBA00023029"/>
    </source>
</evidence>
<evidence type="ECO:0000256" key="7">
    <source>
        <dbReference type="RuleBase" id="RU362092"/>
    </source>
</evidence>
<dbReference type="InterPro" id="IPR013826">
    <property type="entry name" value="Topo_IA_cen_sub3"/>
</dbReference>
<dbReference type="SMART" id="SM00493">
    <property type="entry name" value="TOPRIM"/>
    <property type="match status" value="1"/>
</dbReference>
<keyword evidence="6 7" id="KW-0413">Isomerase</keyword>
<dbReference type="Gene3D" id="2.70.20.10">
    <property type="entry name" value="Topoisomerase I, domain 3"/>
    <property type="match status" value="1"/>
</dbReference>
<protein>
    <recommendedName>
        <fullName evidence="3 7">DNA topoisomerase</fullName>
        <ecNumber evidence="3 7">5.6.2.1</ecNumber>
    </recommendedName>
</protein>
<comment type="function">
    <text evidence="7">Introduces a single-strand break via transesterification at a target site in duplex DNA. Releases the supercoiling and torsional tension of DNA introduced during the DNA replication and transcription by transiently cleaving and rejoining one strand of the DNA duplex. The scissile phosphodiester is attacked by the catalytic tyrosine of the enzyme, resulting in the formation of a DNA-(5'-phosphotyrosyl)-enzyme intermediate and the expulsion of a 3'-OH DNA strand.</text>
</comment>
<dbReference type="InterPro" id="IPR056452">
    <property type="entry name" value="Zn_ribbon_TOP3B"/>
</dbReference>
<keyword evidence="4 7" id="KW-0799">Topoisomerase</keyword>
<dbReference type="InterPro" id="IPR034144">
    <property type="entry name" value="TOPRIM_TopoIII"/>
</dbReference>
<dbReference type="EMBL" id="OZ019898">
    <property type="protein sequence ID" value="CAK9229886.1"/>
    <property type="molecule type" value="Genomic_DNA"/>
</dbReference>
<dbReference type="SMART" id="SM00436">
    <property type="entry name" value="TOP1Bc"/>
    <property type="match status" value="1"/>
</dbReference>
<dbReference type="EC" id="5.6.2.1" evidence="3 7"/>
<name>A0ABP0UTR3_9BRYO</name>
<dbReference type="InterPro" id="IPR000380">
    <property type="entry name" value="Topo_IA"/>
</dbReference>
<feature type="compositionally biased region" description="Basic residues" evidence="8">
    <location>
        <begin position="836"/>
        <end position="857"/>
    </location>
</feature>
<dbReference type="Pfam" id="PF01751">
    <property type="entry name" value="Toprim"/>
    <property type="match status" value="1"/>
</dbReference>
<reference evidence="11" key="1">
    <citation type="submission" date="2024-02" db="EMBL/GenBank/DDBJ databases">
        <authorList>
            <consortium name="ELIXIR-Norway"/>
            <consortium name="Elixir Norway"/>
        </authorList>
    </citation>
    <scope>NUCLEOTIDE SEQUENCE</scope>
</reference>
<dbReference type="PROSITE" id="PS52039">
    <property type="entry name" value="TOPO_IA_2"/>
    <property type="match status" value="1"/>
</dbReference>
<evidence type="ECO:0000313" key="12">
    <source>
        <dbReference type="Proteomes" id="UP001497512"/>
    </source>
</evidence>
<dbReference type="Gene3D" id="3.40.50.140">
    <property type="match status" value="1"/>
</dbReference>
<evidence type="ECO:0000259" key="10">
    <source>
        <dbReference type="PROSITE" id="PS52039"/>
    </source>
</evidence>
<dbReference type="PRINTS" id="PR00417">
    <property type="entry name" value="PRTPISMRASEI"/>
</dbReference>
<dbReference type="InterPro" id="IPR013497">
    <property type="entry name" value="Topo_IA_cen"/>
</dbReference>
<dbReference type="PANTHER" id="PTHR11390:SF20">
    <property type="entry name" value="DNA TOPOISOMERASE 3-BETA-1"/>
    <property type="match status" value="1"/>
</dbReference>
<accession>A0ABP0UTR3</accession>
<feature type="compositionally biased region" description="Basic and acidic residues" evidence="8">
    <location>
        <begin position="858"/>
        <end position="869"/>
    </location>
</feature>
<feature type="domain" description="Toprim" evidence="9">
    <location>
        <begin position="4"/>
        <end position="150"/>
    </location>
</feature>
<dbReference type="Proteomes" id="UP001497512">
    <property type="component" value="Chromosome 6"/>
</dbReference>
<dbReference type="InterPro" id="IPR006171">
    <property type="entry name" value="TOPRIM_dom"/>
</dbReference>